<dbReference type="AlphaFoldDB" id="A0A7S2UCA0"/>
<dbReference type="PIRSF" id="PIRSF006468">
    <property type="entry name" value="BCAT1"/>
    <property type="match status" value="1"/>
</dbReference>
<evidence type="ECO:0000256" key="7">
    <source>
        <dbReference type="RuleBase" id="RU004106"/>
    </source>
</evidence>
<dbReference type="InterPro" id="IPR001544">
    <property type="entry name" value="Aminotrans_IV"/>
</dbReference>
<evidence type="ECO:0000256" key="3">
    <source>
        <dbReference type="ARBA" id="ARBA00022576"/>
    </source>
</evidence>
<dbReference type="EMBL" id="HBHQ01007683">
    <property type="protein sequence ID" value="CAD9813331.1"/>
    <property type="molecule type" value="Transcribed_RNA"/>
</dbReference>
<dbReference type="PROSITE" id="PS00770">
    <property type="entry name" value="AA_TRANSFER_CLASS_4"/>
    <property type="match status" value="1"/>
</dbReference>
<dbReference type="InterPro" id="IPR005786">
    <property type="entry name" value="B_amino_transII"/>
</dbReference>
<evidence type="ECO:0000256" key="1">
    <source>
        <dbReference type="ARBA" id="ARBA00001933"/>
    </source>
</evidence>
<dbReference type="InterPro" id="IPR043132">
    <property type="entry name" value="BCAT-like_C"/>
</dbReference>
<comment type="catalytic activity">
    <reaction evidence="9">
        <text>L-isoleucine + 2-oxoglutarate = (S)-3-methyl-2-oxopentanoate + L-glutamate</text>
        <dbReference type="Rhea" id="RHEA:24801"/>
        <dbReference type="ChEBI" id="CHEBI:16810"/>
        <dbReference type="ChEBI" id="CHEBI:29985"/>
        <dbReference type="ChEBI" id="CHEBI:35146"/>
        <dbReference type="ChEBI" id="CHEBI:58045"/>
        <dbReference type="EC" id="2.6.1.42"/>
    </reaction>
</comment>
<dbReference type="Pfam" id="PF01063">
    <property type="entry name" value="Aminotran_4"/>
    <property type="match status" value="1"/>
</dbReference>
<name>A0A7S2UCA0_9STRA</name>
<dbReference type="SUPFAM" id="SSF56752">
    <property type="entry name" value="D-aminoacid aminotransferase-like PLP-dependent enzymes"/>
    <property type="match status" value="1"/>
</dbReference>
<comment type="cofactor">
    <cofactor evidence="1 8">
        <name>pyridoxal 5'-phosphate</name>
        <dbReference type="ChEBI" id="CHEBI:597326"/>
    </cofactor>
</comment>
<keyword evidence="5 8" id="KW-0663">Pyridoxal phosphate</keyword>
<dbReference type="EC" id="2.6.1.42" evidence="9"/>
<evidence type="ECO:0000313" key="10">
    <source>
        <dbReference type="EMBL" id="CAD9813331.1"/>
    </source>
</evidence>
<keyword evidence="9" id="KW-0100">Branched-chain amino acid biosynthesis</keyword>
<sequence>MTSESTGTITPVLPPAPRAGIDFESLPWNLNEPEAHKYIHVTTTAGDWTSEHYDASSDTGLILTEVKPYAATPLDLYPSTTSLNYGTTIWEGLKCYRTASGRAAVFRPDKNHARFSNGAYAMCLPPPSYELFMRGVQAAVMENKDLIPPFGDGMKLYIRPMLLGSGQQLGLHPSPRISLLFYVSPTGNYFKGKSAGLNLHLETIKSRAARGGMGAVKCSGNYGSTLRPLANAKKQGFDDNIYLELDSYQKGQLDKALLQELSAANIFLVLKTGEIVTPSLDRGTILPGVTRDSVLALAKEYSEELKAAMIESTGDDSVNVTISERDVTVGELRNATEVFITGTAAELVPLASIATGENEEEFITKFPHGATLPGGPVTAKLLSILREIMYGTRSCKMTEGWLKDPLASPEDFRTGSM</sequence>
<keyword evidence="9" id="KW-0028">Amino-acid biosynthesis</keyword>
<evidence type="ECO:0000256" key="8">
    <source>
        <dbReference type="RuleBase" id="RU004516"/>
    </source>
</evidence>
<comment type="catalytic activity">
    <reaction evidence="9">
        <text>L-valine + 2-oxoglutarate = 3-methyl-2-oxobutanoate + L-glutamate</text>
        <dbReference type="Rhea" id="RHEA:24813"/>
        <dbReference type="ChEBI" id="CHEBI:11851"/>
        <dbReference type="ChEBI" id="CHEBI:16810"/>
        <dbReference type="ChEBI" id="CHEBI:29985"/>
        <dbReference type="ChEBI" id="CHEBI:57762"/>
        <dbReference type="EC" id="2.6.1.42"/>
    </reaction>
</comment>
<dbReference type="CDD" id="cd01557">
    <property type="entry name" value="BCAT_beta_family"/>
    <property type="match status" value="1"/>
</dbReference>
<comment type="catalytic activity">
    <reaction evidence="9">
        <text>L-leucine + 2-oxoglutarate = 4-methyl-2-oxopentanoate + L-glutamate</text>
        <dbReference type="Rhea" id="RHEA:18321"/>
        <dbReference type="ChEBI" id="CHEBI:16810"/>
        <dbReference type="ChEBI" id="CHEBI:17865"/>
        <dbReference type="ChEBI" id="CHEBI:29985"/>
        <dbReference type="ChEBI" id="CHEBI:57427"/>
        <dbReference type="EC" id="2.6.1.42"/>
    </reaction>
</comment>
<keyword evidence="4 9" id="KW-0808">Transferase</keyword>
<dbReference type="PANTHER" id="PTHR42825:SF2">
    <property type="entry name" value="BRANCHED-CHAIN-AMINO-ACID AMINOTRANSFERASE 3, CHLOROPLASTIC-RELATED"/>
    <property type="match status" value="1"/>
</dbReference>
<gene>
    <name evidence="10" type="ORF">ASEP1449_LOCUS5156</name>
</gene>
<protein>
    <recommendedName>
        <fullName evidence="9">Branched-chain-amino-acid aminotransferase</fullName>
        <ecNumber evidence="9">2.6.1.42</ecNumber>
    </recommendedName>
</protein>
<evidence type="ECO:0000256" key="6">
    <source>
        <dbReference type="PIRSR" id="PIRSR006468-1"/>
    </source>
</evidence>
<dbReference type="GO" id="GO:0009082">
    <property type="term" value="P:branched-chain amino acid biosynthetic process"/>
    <property type="evidence" value="ECO:0007669"/>
    <property type="project" value="UniProtKB-KW"/>
</dbReference>
<dbReference type="Gene3D" id="3.20.10.10">
    <property type="entry name" value="D-amino Acid Aminotransferase, subunit A, domain 2"/>
    <property type="match status" value="1"/>
</dbReference>
<organism evidence="10">
    <name type="scientific">Attheya septentrionalis</name>
    <dbReference type="NCBI Taxonomy" id="420275"/>
    <lineage>
        <taxon>Eukaryota</taxon>
        <taxon>Sar</taxon>
        <taxon>Stramenopiles</taxon>
        <taxon>Ochrophyta</taxon>
        <taxon>Bacillariophyta</taxon>
        <taxon>Coscinodiscophyceae</taxon>
        <taxon>Chaetocerotophycidae</taxon>
        <taxon>Chaetocerotales</taxon>
        <taxon>Attheyaceae</taxon>
        <taxon>Attheya</taxon>
    </lineage>
</organism>
<dbReference type="Gene3D" id="3.30.470.10">
    <property type="match status" value="1"/>
</dbReference>
<dbReference type="InterPro" id="IPR033939">
    <property type="entry name" value="BCAT_family"/>
</dbReference>
<evidence type="ECO:0000256" key="9">
    <source>
        <dbReference type="RuleBase" id="RU004517"/>
    </source>
</evidence>
<proteinExistence type="inferred from homology"/>
<dbReference type="InterPro" id="IPR036038">
    <property type="entry name" value="Aminotransferase-like"/>
</dbReference>
<dbReference type="InterPro" id="IPR018300">
    <property type="entry name" value="Aminotrans_IV_CS"/>
</dbReference>
<accession>A0A7S2UCA0</accession>
<evidence type="ECO:0000256" key="2">
    <source>
        <dbReference type="ARBA" id="ARBA00009320"/>
    </source>
</evidence>
<evidence type="ECO:0000256" key="4">
    <source>
        <dbReference type="ARBA" id="ARBA00022679"/>
    </source>
</evidence>
<evidence type="ECO:0000256" key="5">
    <source>
        <dbReference type="ARBA" id="ARBA00022898"/>
    </source>
</evidence>
<reference evidence="10" key="1">
    <citation type="submission" date="2021-01" db="EMBL/GenBank/DDBJ databases">
        <authorList>
            <person name="Corre E."/>
            <person name="Pelletier E."/>
            <person name="Niang G."/>
            <person name="Scheremetjew M."/>
            <person name="Finn R."/>
            <person name="Kale V."/>
            <person name="Holt S."/>
            <person name="Cochrane G."/>
            <person name="Meng A."/>
            <person name="Brown T."/>
            <person name="Cohen L."/>
        </authorList>
    </citation>
    <scope>NUCLEOTIDE SEQUENCE</scope>
    <source>
        <strain evidence="10">CCMP2084</strain>
    </source>
</reference>
<keyword evidence="3 9" id="KW-0032">Aminotransferase</keyword>
<dbReference type="GO" id="GO:0004084">
    <property type="term" value="F:branched-chain-amino-acid transaminase activity"/>
    <property type="evidence" value="ECO:0007669"/>
    <property type="project" value="UniProtKB-EC"/>
</dbReference>
<dbReference type="InterPro" id="IPR043131">
    <property type="entry name" value="BCAT-like_N"/>
</dbReference>
<feature type="modified residue" description="N6-(pyridoxal phosphate)lysine" evidence="6">
    <location>
        <position position="217"/>
    </location>
</feature>
<comment type="similarity">
    <text evidence="2 7">Belongs to the class-IV pyridoxal-phosphate-dependent aminotransferase family.</text>
</comment>
<dbReference type="PANTHER" id="PTHR42825">
    <property type="entry name" value="AMINO ACID AMINOTRANSFERASE"/>
    <property type="match status" value="1"/>
</dbReference>
<dbReference type="GO" id="GO:0008652">
    <property type="term" value="P:amino acid biosynthetic process"/>
    <property type="evidence" value="ECO:0007669"/>
    <property type="project" value="UniProtKB-KW"/>
</dbReference>